<keyword evidence="1" id="KW-0812">Transmembrane</keyword>
<feature type="transmembrane region" description="Helical" evidence="1">
    <location>
        <begin position="39"/>
        <end position="58"/>
    </location>
</feature>
<reference evidence="2 3" key="1">
    <citation type="submission" date="2019-03" db="EMBL/GenBank/DDBJ databases">
        <title>Burkholderia cepacia outbreak.</title>
        <authorList>
            <person name="Farzana R."/>
            <person name="Walsh T.R."/>
        </authorList>
    </citation>
    <scope>NUCLEOTIDE SEQUENCE [LARGE SCALE GENOMIC DNA]</scope>
    <source>
        <strain evidence="3">d13</strain>
    </source>
</reference>
<dbReference type="RefSeq" id="WP_134257046.1">
    <property type="nucleotide sequence ID" value="NZ_SNSG01000042.1"/>
</dbReference>
<gene>
    <name evidence="2" type="ORF">E3D37_29340</name>
</gene>
<feature type="transmembrane region" description="Helical" evidence="1">
    <location>
        <begin position="70"/>
        <end position="90"/>
    </location>
</feature>
<feature type="transmembrane region" description="Helical" evidence="1">
    <location>
        <begin position="12"/>
        <end position="33"/>
    </location>
</feature>
<keyword evidence="1" id="KW-1133">Transmembrane helix</keyword>
<dbReference type="EMBL" id="SNSQ01000041">
    <property type="protein sequence ID" value="TEU40055.1"/>
    <property type="molecule type" value="Genomic_DNA"/>
</dbReference>
<name>A0AAX2RJ28_BURCE</name>
<keyword evidence="1" id="KW-0472">Membrane</keyword>
<dbReference type="AlphaFoldDB" id="A0AAX2RJ28"/>
<evidence type="ECO:0000313" key="3">
    <source>
        <dbReference type="Proteomes" id="UP000298234"/>
    </source>
</evidence>
<dbReference type="Proteomes" id="UP000298234">
    <property type="component" value="Unassembled WGS sequence"/>
</dbReference>
<evidence type="ECO:0000256" key="1">
    <source>
        <dbReference type="SAM" id="Phobius"/>
    </source>
</evidence>
<evidence type="ECO:0000313" key="2">
    <source>
        <dbReference type="EMBL" id="TEU40055.1"/>
    </source>
</evidence>
<protein>
    <submittedName>
        <fullName evidence="2">Uncharacterized protein</fullName>
    </submittedName>
</protein>
<proteinExistence type="predicted"/>
<sequence>MNILGVALRRPSFGDITFSVAFATAILVAYVVVARLADVQVSMIGASSFFAGSLWGAASQRIGLCVAGSLPQRILFVLGLAVFVVCPALIVTRLL</sequence>
<accession>A0AAX2RJ28</accession>
<comment type="caution">
    <text evidence="2">The sequence shown here is derived from an EMBL/GenBank/DDBJ whole genome shotgun (WGS) entry which is preliminary data.</text>
</comment>
<organism evidence="2 3">
    <name type="scientific">Burkholderia cepacia</name>
    <name type="common">Pseudomonas cepacia</name>
    <dbReference type="NCBI Taxonomy" id="292"/>
    <lineage>
        <taxon>Bacteria</taxon>
        <taxon>Pseudomonadati</taxon>
        <taxon>Pseudomonadota</taxon>
        <taxon>Betaproteobacteria</taxon>
        <taxon>Burkholderiales</taxon>
        <taxon>Burkholderiaceae</taxon>
        <taxon>Burkholderia</taxon>
        <taxon>Burkholderia cepacia complex</taxon>
    </lineage>
</organism>